<feature type="region of interest" description="Disordered" evidence="1">
    <location>
        <begin position="161"/>
        <end position="192"/>
    </location>
</feature>
<gene>
    <name evidence="2" type="ORF">AW09_002262</name>
</gene>
<comment type="caution">
    <text evidence="2">The sequence shown here is derived from an EMBL/GenBank/DDBJ whole genome shotgun (WGS) entry which is preliminary data.</text>
</comment>
<name>A0A080LXL0_9PROT</name>
<evidence type="ECO:0000313" key="2">
    <source>
        <dbReference type="EMBL" id="KFB72550.1"/>
    </source>
</evidence>
<sequence length="192" mass="21443">MPRLSTASRVCLSNSRPDRFLARSSQRTAAGEYHGGFVTGPWLEPRCKQHRQPVDGGGKTTADRSGTEAGRLSGQDLGARIAAGNDFGDANGGRESGTRQWHDGGAEIHGFENVCGRHDDRFGHHDIERGSRHLQPGSDPTCHAAQHRYSRRSQFAIFRDQRNPLGRRYANPCARHSGRRHREQDDRHHHRG</sequence>
<accession>A0A080LXL0</accession>
<evidence type="ECO:0000313" key="3">
    <source>
        <dbReference type="Proteomes" id="UP000020077"/>
    </source>
</evidence>
<reference evidence="2 3" key="1">
    <citation type="submission" date="2014-02" db="EMBL/GenBank/DDBJ databases">
        <title>Expanding our view of genomic diversity in Candidatus Accumulibacter clades.</title>
        <authorList>
            <person name="Skennerton C.T."/>
            <person name="Barr J.J."/>
            <person name="Slater F.R."/>
            <person name="Bond P.L."/>
            <person name="Tyson G.W."/>
        </authorList>
    </citation>
    <scope>NUCLEOTIDE SEQUENCE [LARGE SCALE GENOMIC DNA]</scope>
    <source>
        <strain evidence="3">BA-91</strain>
    </source>
</reference>
<evidence type="ECO:0000256" key="1">
    <source>
        <dbReference type="SAM" id="MobiDB-lite"/>
    </source>
</evidence>
<feature type="region of interest" description="Disordered" evidence="1">
    <location>
        <begin position="47"/>
        <end position="72"/>
    </location>
</feature>
<proteinExistence type="predicted"/>
<organism evidence="2 3">
    <name type="scientific">Candidatus Accumulibacter phosphatis</name>
    <dbReference type="NCBI Taxonomy" id="327160"/>
    <lineage>
        <taxon>Bacteria</taxon>
        <taxon>Pseudomonadati</taxon>
        <taxon>Pseudomonadota</taxon>
        <taxon>Betaproteobacteria</taxon>
        <taxon>Candidatus Accumulibacter</taxon>
    </lineage>
</organism>
<dbReference type="Proteomes" id="UP000020077">
    <property type="component" value="Unassembled WGS sequence"/>
</dbReference>
<dbReference type="AlphaFoldDB" id="A0A080LXL0"/>
<dbReference type="EMBL" id="JDVG02000373">
    <property type="protein sequence ID" value="KFB72550.1"/>
    <property type="molecule type" value="Genomic_DNA"/>
</dbReference>
<protein>
    <submittedName>
        <fullName evidence="2">Uncharacterized protein</fullName>
    </submittedName>
</protein>
<feature type="compositionally biased region" description="Basic and acidic residues" evidence="1">
    <location>
        <begin position="182"/>
        <end position="192"/>
    </location>
</feature>